<sequence>MQTMAGDDVAGIKRRRHDLSGDGVWILAMVYNILLLLLLVDERTREALEDQLLSVSLLTHLWKRECAERIP</sequence>
<feature type="transmembrane region" description="Helical" evidence="1">
    <location>
        <begin position="23"/>
        <end position="40"/>
    </location>
</feature>
<reference evidence="2" key="1">
    <citation type="journal article" date="2022" name="Int. J. Mol. Sci.">
        <title>Draft Genome of Tanacetum Coccineum: Genomic Comparison of Closely Related Tanacetum-Family Plants.</title>
        <authorList>
            <person name="Yamashiro T."/>
            <person name="Shiraishi A."/>
            <person name="Nakayama K."/>
            <person name="Satake H."/>
        </authorList>
    </citation>
    <scope>NUCLEOTIDE SEQUENCE</scope>
</reference>
<keyword evidence="1" id="KW-0812">Transmembrane</keyword>
<dbReference type="EMBL" id="BQNB010013688">
    <property type="protein sequence ID" value="GJT19070.1"/>
    <property type="molecule type" value="Genomic_DNA"/>
</dbReference>
<keyword evidence="1" id="KW-1133">Transmembrane helix</keyword>
<evidence type="ECO:0000256" key="1">
    <source>
        <dbReference type="SAM" id="Phobius"/>
    </source>
</evidence>
<organism evidence="2 3">
    <name type="scientific">Tanacetum coccineum</name>
    <dbReference type="NCBI Taxonomy" id="301880"/>
    <lineage>
        <taxon>Eukaryota</taxon>
        <taxon>Viridiplantae</taxon>
        <taxon>Streptophyta</taxon>
        <taxon>Embryophyta</taxon>
        <taxon>Tracheophyta</taxon>
        <taxon>Spermatophyta</taxon>
        <taxon>Magnoliopsida</taxon>
        <taxon>eudicotyledons</taxon>
        <taxon>Gunneridae</taxon>
        <taxon>Pentapetalae</taxon>
        <taxon>asterids</taxon>
        <taxon>campanulids</taxon>
        <taxon>Asterales</taxon>
        <taxon>Asteraceae</taxon>
        <taxon>Asteroideae</taxon>
        <taxon>Anthemideae</taxon>
        <taxon>Anthemidinae</taxon>
        <taxon>Tanacetum</taxon>
    </lineage>
</organism>
<accession>A0ABQ5BW48</accession>
<gene>
    <name evidence="2" type="ORF">Tco_0877776</name>
</gene>
<protein>
    <submittedName>
        <fullName evidence="2">Uncharacterized protein</fullName>
    </submittedName>
</protein>
<evidence type="ECO:0000313" key="3">
    <source>
        <dbReference type="Proteomes" id="UP001151760"/>
    </source>
</evidence>
<comment type="caution">
    <text evidence="2">The sequence shown here is derived from an EMBL/GenBank/DDBJ whole genome shotgun (WGS) entry which is preliminary data.</text>
</comment>
<name>A0ABQ5BW48_9ASTR</name>
<dbReference type="Proteomes" id="UP001151760">
    <property type="component" value="Unassembled WGS sequence"/>
</dbReference>
<evidence type="ECO:0000313" key="2">
    <source>
        <dbReference type="EMBL" id="GJT19070.1"/>
    </source>
</evidence>
<keyword evidence="1" id="KW-0472">Membrane</keyword>
<reference evidence="2" key="2">
    <citation type="submission" date="2022-01" db="EMBL/GenBank/DDBJ databases">
        <authorList>
            <person name="Yamashiro T."/>
            <person name="Shiraishi A."/>
            <person name="Satake H."/>
            <person name="Nakayama K."/>
        </authorList>
    </citation>
    <scope>NUCLEOTIDE SEQUENCE</scope>
</reference>
<keyword evidence="3" id="KW-1185">Reference proteome</keyword>
<proteinExistence type="predicted"/>